<evidence type="ECO:0000256" key="1">
    <source>
        <dbReference type="SAM" id="Phobius"/>
    </source>
</evidence>
<dbReference type="Proteomes" id="UP001620645">
    <property type="component" value="Unassembled WGS sequence"/>
</dbReference>
<name>A0ABD2ITE1_HETSC</name>
<evidence type="ECO:0000256" key="2">
    <source>
        <dbReference type="SAM" id="SignalP"/>
    </source>
</evidence>
<feature type="transmembrane region" description="Helical" evidence="1">
    <location>
        <begin position="734"/>
        <end position="759"/>
    </location>
</feature>
<feature type="transmembrane region" description="Helical" evidence="1">
    <location>
        <begin position="819"/>
        <end position="840"/>
    </location>
</feature>
<feature type="transmembrane region" description="Helical" evidence="1">
    <location>
        <begin position="681"/>
        <end position="699"/>
    </location>
</feature>
<organism evidence="3 4">
    <name type="scientific">Heterodera schachtii</name>
    <name type="common">Sugarbeet cyst nematode worm</name>
    <name type="synonym">Tylenchus schachtii</name>
    <dbReference type="NCBI Taxonomy" id="97005"/>
    <lineage>
        <taxon>Eukaryota</taxon>
        <taxon>Metazoa</taxon>
        <taxon>Ecdysozoa</taxon>
        <taxon>Nematoda</taxon>
        <taxon>Chromadorea</taxon>
        <taxon>Rhabditida</taxon>
        <taxon>Tylenchina</taxon>
        <taxon>Tylenchomorpha</taxon>
        <taxon>Tylenchoidea</taxon>
        <taxon>Heteroderidae</taxon>
        <taxon>Heteroderinae</taxon>
        <taxon>Heterodera</taxon>
    </lineage>
</organism>
<keyword evidence="4" id="KW-1185">Reference proteome</keyword>
<feature type="transmembrane region" description="Helical" evidence="1">
    <location>
        <begin position="597"/>
        <end position="616"/>
    </location>
</feature>
<feature type="transmembrane region" description="Helical" evidence="1">
    <location>
        <begin position="860"/>
        <end position="878"/>
    </location>
</feature>
<feature type="chain" id="PRO_5044860410" evidence="2">
    <location>
        <begin position="23"/>
        <end position="955"/>
    </location>
</feature>
<evidence type="ECO:0000313" key="4">
    <source>
        <dbReference type="Proteomes" id="UP001620645"/>
    </source>
</evidence>
<sequence length="955" mass="109085">MKIALFFALFLLIGLQLENVFATDLLIKTFSIESEYSDYLHYHLAKIVPAGPYQVIIWDQQVGHHDLLGASSSTSSNRFCDGREIFHVPRQRGAADQRQFVFLADAIRNDGDANANLNDAALAKCFVHFHTVKTDRKGRFLLRSDGKLADRSSMFNQQYNVHLIALNDNSQPIVDDVSYPLSTKAVAQRVYVNDMRNPVDKICQHIDDRCVINFYPTGLDREKQMKEMTKRWLTDQQHYQEMSEMVNFFLIAVFHELITSAKEKSALNVGTLTSNEAQLIGHFWNKFASTKKNGLLHKRLRLIDHQMVRLIDDFCKIDASFLRSHHELNNALSASNQPEKFCENWPKVKETANKYTNLEIVMESFGHWLHTSEQLNNDEENFIYFWIEVFSKRLQSRCYNWPFLDQNLFQQIGMMFVTVKDEHKLTLDKICRGRNSFVQEVIFRQSLRMILEINENCQMKKKIKLIQTLKMNKKYVLYVKKKSVIMLPCRRVATRFCVKRTAVAPPPVASIEELENELLVPADVNWGQQLLEDQLSADANKNEADSYAVEEMSILENELNNNHDKFTSIVFGHFATLSCPFMPAGSMTPRQKRFAKTLLFGISSILFTVRAIWYIKLLGTSPNLSLEWAHNSLQLSISLNALGILYWFRTGGADYFNDFCTILSKTIGQNGVPTISTSSKICAYILAFICMFTCSIWAFRQVLQIEMNKNVHANSNGSYVEQHLSEMELISKEFIIFFDALAAIYAGFICSIALCLFYLSFQSVLAEWVAFQSIQFKDAIETGRISDSNFLTELCNTICPLLRFAHFTSNKLEQLGMNIFMTAVFCSISASFISSGGGGGPKNEPINWHLFNVVNSINNGAWGIFSLILLINVIKGPYDVHSKIREIREELILTDSIWNSNGTKLISLTKTIITRISGTRIHRIGSQLFNLIFVAQVVFVYLLVSGSKCGQQPHK</sequence>
<gene>
    <name evidence="3" type="ORF">niasHS_013759</name>
</gene>
<feature type="signal peptide" evidence="2">
    <location>
        <begin position="1"/>
        <end position="22"/>
    </location>
</feature>
<feature type="transmembrane region" description="Helical" evidence="1">
    <location>
        <begin position="924"/>
        <end position="944"/>
    </location>
</feature>
<keyword evidence="1" id="KW-1133">Transmembrane helix</keyword>
<dbReference type="EMBL" id="JBICCN010000293">
    <property type="protein sequence ID" value="KAL3080565.1"/>
    <property type="molecule type" value="Genomic_DNA"/>
</dbReference>
<keyword evidence="1" id="KW-0472">Membrane</keyword>
<evidence type="ECO:0000313" key="3">
    <source>
        <dbReference type="EMBL" id="KAL3080565.1"/>
    </source>
</evidence>
<comment type="caution">
    <text evidence="3">The sequence shown here is derived from an EMBL/GenBank/DDBJ whole genome shotgun (WGS) entry which is preliminary data.</text>
</comment>
<accession>A0ABD2ITE1</accession>
<keyword evidence="2" id="KW-0732">Signal</keyword>
<reference evidence="3 4" key="1">
    <citation type="submission" date="2024-10" db="EMBL/GenBank/DDBJ databases">
        <authorList>
            <person name="Kim D."/>
        </authorList>
    </citation>
    <scope>NUCLEOTIDE SEQUENCE [LARGE SCALE GENOMIC DNA]</scope>
    <source>
        <strain evidence="3">Taebaek</strain>
    </source>
</reference>
<keyword evidence="1" id="KW-0812">Transmembrane</keyword>
<protein>
    <submittedName>
        <fullName evidence="3">Uncharacterized protein</fullName>
    </submittedName>
</protein>
<proteinExistence type="predicted"/>
<dbReference type="AlphaFoldDB" id="A0ABD2ITE1"/>